<reference evidence="2" key="3">
    <citation type="submission" date="2016-11" db="EMBL/GenBank/DDBJ databases">
        <authorList>
            <person name="Jaros S."/>
            <person name="Januszkiewicz K."/>
            <person name="Wedrychowicz H."/>
        </authorList>
    </citation>
    <scope>NUCLEOTIDE SEQUENCE [LARGE SCALE GENOMIC DNA]</scope>
    <source>
        <strain evidence="2">DSM 27989</strain>
    </source>
</reference>
<reference evidence="3" key="2">
    <citation type="submission" date="2016-11" db="EMBL/GenBank/DDBJ databases">
        <authorList>
            <person name="Varghese N."/>
            <person name="Submissions S."/>
        </authorList>
    </citation>
    <scope>NUCLEOTIDE SEQUENCE [LARGE SCALE GENOMIC DNA]</scope>
    <source>
        <strain evidence="3">DSM 27989</strain>
    </source>
</reference>
<reference evidence="1" key="5">
    <citation type="submission" date="2024-05" db="EMBL/GenBank/DDBJ databases">
        <authorList>
            <person name="Sun Q."/>
            <person name="Zhou Y."/>
        </authorList>
    </citation>
    <scope>NUCLEOTIDE SEQUENCE</scope>
    <source>
        <strain evidence="1">CGMCC 1.12707</strain>
    </source>
</reference>
<evidence type="ECO:0000313" key="3">
    <source>
        <dbReference type="Proteomes" id="UP000184120"/>
    </source>
</evidence>
<reference evidence="4" key="4">
    <citation type="journal article" date="2019" name="Int. J. Syst. Evol. Microbiol.">
        <title>The Global Catalogue of Microorganisms (GCM) 10K type strain sequencing project: providing services to taxonomists for standard genome sequencing and annotation.</title>
        <authorList>
            <consortium name="The Broad Institute Genomics Platform"/>
            <consortium name="The Broad Institute Genome Sequencing Center for Infectious Disease"/>
            <person name="Wu L."/>
            <person name="Ma J."/>
        </authorList>
    </citation>
    <scope>NUCLEOTIDE SEQUENCE [LARGE SCALE GENOMIC DNA]</scope>
    <source>
        <strain evidence="4">CGMCC 1.12707</strain>
    </source>
</reference>
<dbReference type="STRING" id="1434701.SAMN05443634_10382"/>
<keyword evidence="4" id="KW-1185">Reference proteome</keyword>
<dbReference type="RefSeq" id="WP_072929984.1">
    <property type="nucleotide sequence ID" value="NZ_BMFL01000020.1"/>
</dbReference>
<proteinExistence type="predicted"/>
<dbReference type="AlphaFoldDB" id="A0A1M6UVK1"/>
<sequence length="72" mass="8266">MSKKTVFDDINSSNKFELSINESFNSLFIKIKVDENGDDEDVKSAWMTIDYRDLDGLIEAIAGYKKKIEDNI</sequence>
<evidence type="ECO:0000313" key="1">
    <source>
        <dbReference type="EMBL" id="GGF07847.1"/>
    </source>
</evidence>
<evidence type="ECO:0000313" key="4">
    <source>
        <dbReference type="Proteomes" id="UP000650994"/>
    </source>
</evidence>
<organism evidence="2 3">
    <name type="scientific">Chishuiella changwenlii</name>
    <dbReference type="NCBI Taxonomy" id="1434701"/>
    <lineage>
        <taxon>Bacteria</taxon>
        <taxon>Pseudomonadati</taxon>
        <taxon>Bacteroidota</taxon>
        <taxon>Flavobacteriia</taxon>
        <taxon>Flavobacteriales</taxon>
        <taxon>Weeksellaceae</taxon>
        <taxon>Chishuiella</taxon>
    </lineage>
</organism>
<gene>
    <name evidence="1" type="ORF">GCM10010984_26260</name>
    <name evidence="2" type="ORF">SAMN05443634_10382</name>
</gene>
<protein>
    <submittedName>
        <fullName evidence="2">Uncharacterized protein</fullName>
    </submittedName>
</protein>
<reference evidence="1" key="1">
    <citation type="journal article" date="2014" name="Int. J. Syst. Evol. Microbiol.">
        <title>Complete genome of a new Firmicutes species belonging to the dominant human colonic microbiota ('Ruminococcus bicirculans') reveals two chromosomes and a selective capacity to utilize plant glucans.</title>
        <authorList>
            <consortium name="NISC Comparative Sequencing Program"/>
            <person name="Wegmann U."/>
            <person name="Louis P."/>
            <person name="Goesmann A."/>
            <person name="Henrissat B."/>
            <person name="Duncan S.H."/>
            <person name="Flint H.J."/>
        </authorList>
    </citation>
    <scope>NUCLEOTIDE SEQUENCE</scope>
    <source>
        <strain evidence="1">CGMCC 1.12707</strain>
    </source>
</reference>
<dbReference type="EMBL" id="BMFL01000020">
    <property type="protein sequence ID" value="GGF07847.1"/>
    <property type="molecule type" value="Genomic_DNA"/>
</dbReference>
<dbReference type="Proteomes" id="UP000184120">
    <property type="component" value="Unassembled WGS sequence"/>
</dbReference>
<accession>A0A1M6UVK1</accession>
<name>A0A1M6UVK1_9FLAO</name>
<dbReference type="Proteomes" id="UP000650994">
    <property type="component" value="Unassembled WGS sequence"/>
</dbReference>
<dbReference type="OrthoDB" id="9948152at2"/>
<evidence type="ECO:0000313" key="2">
    <source>
        <dbReference type="EMBL" id="SHK73262.1"/>
    </source>
</evidence>
<dbReference type="EMBL" id="FRBH01000003">
    <property type="protein sequence ID" value="SHK73262.1"/>
    <property type="molecule type" value="Genomic_DNA"/>
</dbReference>